<feature type="region of interest" description="Disordered" evidence="1">
    <location>
        <begin position="1"/>
        <end position="65"/>
    </location>
</feature>
<feature type="compositionally biased region" description="Basic and acidic residues" evidence="1">
    <location>
        <begin position="230"/>
        <end position="241"/>
    </location>
</feature>
<evidence type="ECO:0000313" key="2">
    <source>
        <dbReference type="EMBL" id="QKV52951.1"/>
    </source>
</evidence>
<protein>
    <submittedName>
        <fullName evidence="2">Uncharacterized protein</fullName>
    </submittedName>
</protein>
<evidence type="ECO:0000256" key="1">
    <source>
        <dbReference type="SAM" id="MobiDB-lite"/>
    </source>
</evidence>
<feature type="compositionally biased region" description="Low complexity" evidence="1">
    <location>
        <begin position="242"/>
        <end position="254"/>
    </location>
</feature>
<keyword evidence="3" id="KW-1185">Reference proteome</keyword>
<dbReference type="KEGG" id="aant:HUK68_08650"/>
<organism evidence="2 3">
    <name type="scientific">Comamonas antarctica</name>
    <dbReference type="NCBI Taxonomy" id="2743470"/>
    <lineage>
        <taxon>Bacteria</taxon>
        <taxon>Pseudomonadati</taxon>
        <taxon>Pseudomonadota</taxon>
        <taxon>Betaproteobacteria</taxon>
        <taxon>Burkholderiales</taxon>
        <taxon>Comamonadaceae</taxon>
        <taxon>Comamonas</taxon>
    </lineage>
</organism>
<gene>
    <name evidence="2" type="ORF">HUK68_08650</name>
</gene>
<dbReference type="Proteomes" id="UP000509579">
    <property type="component" value="Chromosome"/>
</dbReference>
<accession>A0A6N1X0Y5</accession>
<dbReference type="AlphaFoldDB" id="A0A6N1X0Y5"/>
<feature type="compositionally biased region" description="Basic and acidic residues" evidence="1">
    <location>
        <begin position="1"/>
        <end position="13"/>
    </location>
</feature>
<dbReference type="EMBL" id="CP054840">
    <property type="protein sequence ID" value="QKV52951.1"/>
    <property type="molecule type" value="Genomic_DNA"/>
</dbReference>
<sequence>MPKKQRASDKNIQEIELTGFQDPAALDGEDQDYVILDDPASPLGPQDDGGHAPRGMETGYADPAIPAHTSYPGGNYLTPMLNAAQNLQNILWSAGSDVYRGSEYMGPMTNHYLSHSLSEMPSALSVPIRWGFEASFYLSSQIFSAIAGEPVHTPTQRSLDLADAPPHWTYDAQWHDEAQALHAQVLARFPGLDDIDVDGPDSTAAWENPSDSDSDSDSGSGSGGDDSYDGLDRLPRDDHADASSGAAGARSAGALESVTGAGAASPGSAQRPAPPHHTASVPMQDAEPCDALLAPAASATHWLADTGLDRAAPGLTVGAAVVAYLLFNEVHDWNAVDCHLTGSPCSLFFDMPV</sequence>
<proteinExistence type="predicted"/>
<name>A0A6N1X0Y5_9BURK</name>
<dbReference type="RefSeq" id="WP_175503829.1">
    <property type="nucleotide sequence ID" value="NZ_CP054840.1"/>
</dbReference>
<feature type="region of interest" description="Disordered" evidence="1">
    <location>
        <begin position="192"/>
        <end position="283"/>
    </location>
</feature>
<reference evidence="2 3" key="1">
    <citation type="submission" date="2020-06" db="EMBL/GenBank/DDBJ databases">
        <title>Acidovorax antarctica sp. nov., isolated from Corinth ice sheet soil, Antarctic Fields Peninsula.</title>
        <authorList>
            <person name="Xu Q."/>
            <person name="Peng F."/>
        </authorList>
    </citation>
    <scope>NUCLEOTIDE SEQUENCE [LARGE SCALE GENOMIC DNA]</scope>
    <source>
        <strain evidence="2 3">16-35-5</strain>
    </source>
</reference>
<evidence type="ECO:0000313" key="3">
    <source>
        <dbReference type="Proteomes" id="UP000509579"/>
    </source>
</evidence>